<organism evidence="4 5">
    <name type="scientific">Candidatus Nomurabacteria bacterium GW2011_GWB1_35_20</name>
    <dbReference type="NCBI Taxonomy" id="1618740"/>
    <lineage>
        <taxon>Bacteria</taxon>
        <taxon>Candidatus Nomuraibacteriota</taxon>
    </lineage>
</organism>
<evidence type="ECO:0000259" key="3">
    <source>
        <dbReference type="PROSITE" id="PS51464"/>
    </source>
</evidence>
<reference evidence="4 5" key="1">
    <citation type="journal article" date="2015" name="Nature">
        <title>rRNA introns, odd ribosomes, and small enigmatic genomes across a large radiation of phyla.</title>
        <authorList>
            <person name="Brown C.T."/>
            <person name="Hug L.A."/>
            <person name="Thomas B.C."/>
            <person name="Sharon I."/>
            <person name="Castelle C.J."/>
            <person name="Singh A."/>
            <person name="Wilkins M.J."/>
            <person name="Williams K.H."/>
            <person name="Banfield J.F."/>
        </authorList>
    </citation>
    <scope>NUCLEOTIDE SEQUENCE [LARGE SCALE GENOMIC DNA]</scope>
</reference>
<dbReference type="Proteomes" id="UP000034923">
    <property type="component" value="Unassembled WGS sequence"/>
</dbReference>
<dbReference type="InterPro" id="IPR046348">
    <property type="entry name" value="SIS_dom_sf"/>
</dbReference>
<dbReference type="GO" id="GO:0004347">
    <property type="term" value="F:glucose-6-phosphate isomerase activity"/>
    <property type="evidence" value="ECO:0007669"/>
    <property type="project" value="InterPro"/>
</dbReference>
<dbReference type="PROSITE" id="PS51464">
    <property type="entry name" value="SIS"/>
    <property type="match status" value="1"/>
</dbReference>
<dbReference type="GO" id="GO:0005975">
    <property type="term" value="P:carbohydrate metabolic process"/>
    <property type="evidence" value="ECO:0007669"/>
    <property type="project" value="InterPro"/>
</dbReference>
<evidence type="ECO:0000313" key="4">
    <source>
        <dbReference type="EMBL" id="KKP72573.1"/>
    </source>
</evidence>
<dbReference type="CDD" id="cd05637">
    <property type="entry name" value="SIS_PGI_PMI_2"/>
    <property type="match status" value="1"/>
</dbReference>
<dbReference type="Gene3D" id="3.40.50.10490">
    <property type="entry name" value="Glucose-6-phosphate isomerase like protein, domain 1"/>
    <property type="match status" value="2"/>
</dbReference>
<accession>A0A0G0BT90</accession>
<proteinExistence type="inferred from homology"/>
<comment type="caution">
    <text evidence="4">The sequence shown here is derived from an EMBL/GenBank/DDBJ whole genome shotgun (WGS) entry which is preliminary data.</text>
</comment>
<dbReference type="InterPro" id="IPR001347">
    <property type="entry name" value="SIS_dom"/>
</dbReference>
<gene>
    <name evidence="4" type="ORF">UR70_C0006G0024</name>
</gene>
<dbReference type="AlphaFoldDB" id="A0A0G0BT90"/>
<dbReference type="EMBL" id="LBQE01000006">
    <property type="protein sequence ID" value="KKP72573.1"/>
    <property type="molecule type" value="Genomic_DNA"/>
</dbReference>
<dbReference type="GO" id="GO:0097367">
    <property type="term" value="F:carbohydrate derivative binding"/>
    <property type="evidence" value="ECO:0007669"/>
    <property type="project" value="InterPro"/>
</dbReference>
<comment type="similarity">
    <text evidence="1">Belongs to the PGI/PMI family.</text>
</comment>
<sequence>MYEAIKNFNKQFLYEPEIKNQGKLAKKSSFVVVGMGGSALSPLILKTWKPEFDITIYRDYGISEISQEELKNKLIILSSYSGNSEEVVSAFEKAKNKNLAMAVISTSGKLLSLAKENNIPYIALPNTDIQPRSALGYSIKAFLKLIGEKDELEKISQLATTLNPVEYEEEGKKLAKKIKNHIPVVYASNHNVSLAYNWKIKLNETGKIPAFYNVFPELNHNEMTGFDIKDATKELGNKFYFIILKDIEDNPKISKRMEVLEKLYKERNLRVEAIELKGKDIWHKIFSSLILADWVAYYTALGYGLEPEQVPMVEEFKKLISE</sequence>
<keyword evidence="2 4" id="KW-0413">Isomerase</keyword>
<dbReference type="Pfam" id="PF10432">
    <property type="entry name" value="bact-PGI_C"/>
    <property type="match status" value="1"/>
</dbReference>
<evidence type="ECO:0000256" key="1">
    <source>
        <dbReference type="ARBA" id="ARBA00010523"/>
    </source>
</evidence>
<dbReference type="SUPFAM" id="SSF53697">
    <property type="entry name" value="SIS domain"/>
    <property type="match status" value="2"/>
</dbReference>
<dbReference type="GO" id="GO:0004476">
    <property type="term" value="F:mannose-6-phosphate isomerase activity"/>
    <property type="evidence" value="ECO:0007669"/>
    <property type="project" value="InterPro"/>
</dbReference>
<name>A0A0G0BT90_9BACT</name>
<evidence type="ECO:0000313" key="5">
    <source>
        <dbReference type="Proteomes" id="UP000034923"/>
    </source>
</evidence>
<protein>
    <submittedName>
        <fullName evidence="4">Mannose-6-phosphate isomerase / glucose-6-phosphate isomerase</fullName>
    </submittedName>
</protein>
<evidence type="ECO:0000256" key="2">
    <source>
        <dbReference type="ARBA" id="ARBA00023235"/>
    </source>
</evidence>
<dbReference type="GO" id="GO:1901135">
    <property type="term" value="P:carbohydrate derivative metabolic process"/>
    <property type="evidence" value="ECO:0007669"/>
    <property type="project" value="InterPro"/>
</dbReference>
<dbReference type="InterPro" id="IPR019490">
    <property type="entry name" value="Glu6P/Mann6P_isomerase_C"/>
</dbReference>
<feature type="domain" description="SIS" evidence="3">
    <location>
        <begin position="20"/>
        <end position="151"/>
    </location>
</feature>